<dbReference type="InterPro" id="IPR034660">
    <property type="entry name" value="DinB/YfiT-like"/>
</dbReference>
<dbReference type="STRING" id="1601833.SAMN05518684_10287"/>
<protein>
    <recommendedName>
        <fullName evidence="3">DUF1572 domain-containing protein</fullName>
    </recommendedName>
</protein>
<dbReference type="EMBL" id="FOGT01000002">
    <property type="protein sequence ID" value="SER56788.1"/>
    <property type="molecule type" value="Genomic_DNA"/>
</dbReference>
<reference evidence="2" key="1">
    <citation type="submission" date="2016-10" db="EMBL/GenBank/DDBJ databases">
        <authorList>
            <person name="Varghese N."/>
            <person name="Submissions S."/>
        </authorList>
    </citation>
    <scope>NUCLEOTIDE SEQUENCE [LARGE SCALE GENOMIC DNA]</scope>
    <source>
        <strain evidence="2">S9</strain>
    </source>
</reference>
<accession>A0A1H9Q8S1</accession>
<dbReference type="Proteomes" id="UP000198571">
    <property type="component" value="Unassembled WGS sequence"/>
</dbReference>
<evidence type="ECO:0000313" key="1">
    <source>
        <dbReference type="EMBL" id="SER56788.1"/>
    </source>
</evidence>
<proteinExistence type="predicted"/>
<dbReference type="Pfam" id="PF07609">
    <property type="entry name" value="DUF1572"/>
    <property type="match status" value="1"/>
</dbReference>
<dbReference type="SUPFAM" id="SSF109854">
    <property type="entry name" value="DinB/YfiT-like putative metalloenzymes"/>
    <property type="match status" value="1"/>
</dbReference>
<sequence length="179" mass="20831">MTIGNKYLQIIIERFLSIKSLGDKTLNQLSEEDIHWQYIDQCNSTAAIVKHMSGNMVSRWTDFLTSDGEKPDRKRDDEFVDDISSKVILTRLWEEGWQVLMDTLEGLSEEDLLKEVTIRGEKHLVIEAIERQVAHYASHTGQLIYIAKQLKNEEWETLSIPKGKSDEYLKYMTDKHKGK</sequence>
<name>A0A1H9Q8S1_9BACI</name>
<dbReference type="OrthoDB" id="68731at2"/>
<dbReference type="RefSeq" id="WP_093047428.1">
    <property type="nucleotide sequence ID" value="NZ_FOGT01000002.1"/>
</dbReference>
<keyword evidence="2" id="KW-1185">Reference proteome</keyword>
<dbReference type="InterPro" id="IPR011466">
    <property type="entry name" value="DUF1572"/>
</dbReference>
<evidence type="ECO:0000313" key="2">
    <source>
        <dbReference type="Proteomes" id="UP000198571"/>
    </source>
</evidence>
<organism evidence="1 2">
    <name type="scientific">Salipaludibacillus aurantiacus</name>
    <dbReference type="NCBI Taxonomy" id="1601833"/>
    <lineage>
        <taxon>Bacteria</taxon>
        <taxon>Bacillati</taxon>
        <taxon>Bacillota</taxon>
        <taxon>Bacilli</taxon>
        <taxon>Bacillales</taxon>
        <taxon>Bacillaceae</taxon>
    </lineage>
</organism>
<dbReference type="Gene3D" id="1.20.120.450">
    <property type="entry name" value="dinb family like domain"/>
    <property type="match status" value="1"/>
</dbReference>
<dbReference type="AlphaFoldDB" id="A0A1H9Q8S1"/>
<gene>
    <name evidence="1" type="ORF">SAMN05518684_10287</name>
</gene>
<evidence type="ECO:0008006" key="3">
    <source>
        <dbReference type="Google" id="ProtNLM"/>
    </source>
</evidence>